<evidence type="ECO:0000313" key="1">
    <source>
        <dbReference type="EMBL" id="WFF99537.1"/>
    </source>
</evidence>
<gene>
    <name evidence="1" type="ORF">P5S46_08180</name>
</gene>
<protein>
    <submittedName>
        <fullName evidence="1">Uncharacterized protein</fullName>
    </submittedName>
</protein>
<proteinExistence type="predicted"/>
<dbReference type="RefSeq" id="WP_277856918.1">
    <property type="nucleotide sequence ID" value="NZ_CP120942.1"/>
</dbReference>
<name>A0AAJ5Z9G0_AERCA</name>
<dbReference type="EMBL" id="CP120942">
    <property type="protein sequence ID" value="WFF99537.1"/>
    <property type="molecule type" value="Genomic_DNA"/>
</dbReference>
<dbReference type="AlphaFoldDB" id="A0AAJ5Z9G0"/>
<reference evidence="1" key="1">
    <citation type="submission" date="2023-03" db="EMBL/GenBank/DDBJ databases">
        <title>Aeromonas caviae strain AC1520.</title>
        <authorList>
            <person name="Xie T."/>
            <person name="Zhang Q."/>
            <person name="Deng J."/>
            <person name="Li X."/>
        </authorList>
    </citation>
    <scope>NUCLEOTIDE SEQUENCE</scope>
    <source>
        <strain evidence="1">AC1520</strain>
    </source>
</reference>
<organism evidence="1 2">
    <name type="scientific">Aeromonas caviae</name>
    <name type="common">Aeromonas punctata</name>
    <dbReference type="NCBI Taxonomy" id="648"/>
    <lineage>
        <taxon>Bacteria</taxon>
        <taxon>Pseudomonadati</taxon>
        <taxon>Pseudomonadota</taxon>
        <taxon>Gammaproteobacteria</taxon>
        <taxon>Aeromonadales</taxon>
        <taxon>Aeromonadaceae</taxon>
        <taxon>Aeromonas</taxon>
    </lineage>
</organism>
<sequence>MSDLKGEIILDIDGEEIIVKANEFGWEDGGDERVIDGDHFTTPEIHLASIITDAGDDIELTMYVHSDGSIDEPFISSYNGDQNVEIRSVDLSVDVVGADWDDEPDWDELREEEE</sequence>
<evidence type="ECO:0000313" key="2">
    <source>
        <dbReference type="Proteomes" id="UP001218423"/>
    </source>
</evidence>
<dbReference type="Proteomes" id="UP001218423">
    <property type="component" value="Chromosome"/>
</dbReference>
<accession>A0AAJ5Z9G0</accession>